<keyword evidence="4" id="KW-0238">DNA-binding</keyword>
<feature type="compositionally biased region" description="Basic and acidic residues" evidence="7">
    <location>
        <begin position="473"/>
        <end position="497"/>
    </location>
</feature>
<feature type="compositionally biased region" description="Polar residues" evidence="7">
    <location>
        <begin position="73"/>
        <end position="91"/>
    </location>
</feature>
<organism evidence="9 10">
    <name type="scientific">Crotalaria pallida</name>
    <name type="common">Smooth rattlebox</name>
    <name type="synonym">Crotalaria striata</name>
    <dbReference type="NCBI Taxonomy" id="3830"/>
    <lineage>
        <taxon>Eukaryota</taxon>
        <taxon>Viridiplantae</taxon>
        <taxon>Streptophyta</taxon>
        <taxon>Embryophyta</taxon>
        <taxon>Tracheophyta</taxon>
        <taxon>Spermatophyta</taxon>
        <taxon>Magnoliopsida</taxon>
        <taxon>eudicotyledons</taxon>
        <taxon>Gunneridae</taxon>
        <taxon>Pentapetalae</taxon>
        <taxon>rosids</taxon>
        <taxon>fabids</taxon>
        <taxon>Fabales</taxon>
        <taxon>Fabaceae</taxon>
        <taxon>Papilionoideae</taxon>
        <taxon>50 kb inversion clade</taxon>
        <taxon>genistoids sensu lato</taxon>
        <taxon>core genistoids</taxon>
        <taxon>Crotalarieae</taxon>
        <taxon>Crotalaria</taxon>
    </lineage>
</organism>
<feature type="compositionally biased region" description="Polar residues" evidence="7">
    <location>
        <begin position="1"/>
        <end position="12"/>
    </location>
</feature>
<feature type="region of interest" description="Disordered" evidence="7">
    <location>
        <begin position="145"/>
        <end position="209"/>
    </location>
</feature>
<evidence type="ECO:0000256" key="2">
    <source>
        <dbReference type="ARBA" id="ARBA00007163"/>
    </source>
</evidence>
<dbReference type="GO" id="GO:0043565">
    <property type="term" value="F:sequence-specific DNA binding"/>
    <property type="evidence" value="ECO:0007669"/>
    <property type="project" value="InterPro"/>
</dbReference>
<comment type="similarity">
    <text evidence="2">Belongs to the bZIP family.</text>
</comment>
<dbReference type="Proteomes" id="UP001372338">
    <property type="component" value="Unassembled WGS sequence"/>
</dbReference>
<feature type="compositionally biased region" description="Low complexity" evidence="7">
    <location>
        <begin position="15"/>
        <end position="24"/>
    </location>
</feature>
<proteinExistence type="inferred from homology"/>
<dbReference type="PROSITE" id="PS50217">
    <property type="entry name" value="BZIP"/>
    <property type="match status" value="1"/>
</dbReference>
<dbReference type="GO" id="GO:0005634">
    <property type="term" value="C:nucleus"/>
    <property type="evidence" value="ECO:0007669"/>
    <property type="project" value="UniProtKB-SubCell"/>
</dbReference>
<dbReference type="InterPro" id="IPR004827">
    <property type="entry name" value="bZIP"/>
</dbReference>
<reference evidence="9 10" key="1">
    <citation type="submission" date="2024-01" db="EMBL/GenBank/DDBJ databases">
        <title>The genomes of 5 underutilized Papilionoideae crops provide insights into root nodulation and disease resistanc.</title>
        <authorList>
            <person name="Yuan L."/>
        </authorList>
    </citation>
    <scope>NUCLEOTIDE SEQUENCE [LARGE SCALE GENOMIC DNA]</scope>
    <source>
        <strain evidence="9">ZHUSHIDOU_FW_LH</strain>
        <tissue evidence="9">Leaf</tissue>
    </source>
</reference>
<feature type="compositionally biased region" description="Polar residues" evidence="7">
    <location>
        <begin position="191"/>
        <end position="203"/>
    </location>
</feature>
<feature type="compositionally biased region" description="Polar residues" evidence="7">
    <location>
        <begin position="148"/>
        <end position="164"/>
    </location>
</feature>
<dbReference type="Pfam" id="PF00170">
    <property type="entry name" value="bZIP_1"/>
    <property type="match status" value="1"/>
</dbReference>
<dbReference type="SMART" id="SM00338">
    <property type="entry name" value="BRLZ"/>
    <property type="match status" value="1"/>
</dbReference>
<evidence type="ECO:0000256" key="4">
    <source>
        <dbReference type="ARBA" id="ARBA00023125"/>
    </source>
</evidence>
<feature type="domain" description="BZIP" evidence="8">
    <location>
        <begin position="480"/>
        <end position="543"/>
    </location>
</feature>
<gene>
    <name evidence="9" type="ORF">RIF29_32257</name>
</gene>
<dbReference type="PANTHER" id="PTHR45967">
    <property type="entry name" value="G-BOX-BINDING FACTOR 3-RELATED"/>
    <property type="match status" value="1"/>
</dbReference>
<protein>
    <recommendedName>
        <fullName evidence="8">BZIP domain-containing protein</fullName>
    </recommendedName>
</protein>
<dbReference type="PANTHER" id="PTHR45967:SF38">
    <property type="entry name" value="G-BOX-BINDING FACTOR 2"/>
    <property type="match status" value="1"/>
</dbReference>
<evidence type="ECO:0000256" key="5">
    <source>
        <dbReference type="ARBA" id="ARBA00023163"/>
    </source>
</evidence>
<evidence type="ECO:0000313" key="9">
    <source>
        <dbReference type="EMBL" id="KAK7257925.1"/>
    </source>
</evidence>
<dbReference type="InterPro" id="IPR044827">
    <property type="entry name" value="GBF-like"/>
</dbReference>
<evidence type="ECO:0000256" key="7">
    <source>
        <dbReference type="SAM" id="MobiDB-lite"/>
    </source>
</evidence>
<dbReference type="CDD" id="cd14702">
    <property type="entry name" value="bZIP_plant_GBF1"/>
    <property type="match status" value="1"/>
</dbReference>
<keyword evidence="3" id="KW-0805">Transcription regulation</keyword>
<dbReference type="GO" id="GO:0003700">
    <property type="term" value="F:DNA-binding transcription factor activity"/>
    <property type="evidence" value="ECO:0007669"/>
    <property type="project" value="InterPro"/>
</dbReference>
<evidence type="ECO:0000256" key="1">
    <source>
        <dbReference type="ARBA" id="ARBA00004123"/>
    </source>
</evidence>
<comment type="caution">
    <text evidence="9">The sequence shown here is derived from an EMBL/GenBank/DDBJ whole genome shotgun (WGS) entry which is preliminary data.</text>
</comment>
<dbReference type="EMBL" id="JAYWIO010000006">
    <property type="protein sequence ID" value="KAK7257925.1"/>
    <property type="molecule type" value="Genomic_DNA"/>
</dbReference>
<evidence type="ECO:0000256" key="3">
    <source>
        <dbReference type="ARBA" id="ARBA00023015"/>
    </source>
</evidence>
<keyword evidence="6" id="KW-0539">Nucleus</keyword>
<accession>A0AAN9EN87</accession>
<feature type="region of interest" description="Disordered" evidence="7">
    <location>
        <begin position="447"/>
        <end position="497"/>
    </location>
</feature>
<dbReference type="AlphaFoldDB" id="A0AAN9EN87"/>
<feature type="region of interest" description="Disordered" evidence="7">
    <location>
        <begin position="1"/>
        <end position="91"/>
    </location>
</feature>
<evidence type="ECO:0000259" key="8">
    <source>
        <dbReference type="PROSITE" id="PS50217"/>
    </source>
</evidence>
<name>A0AAN9EN87_CROPI</name>
<evidence type="ECO:0000256" key="6">
    <source>
        <dbReference type="ARBA" id="ARBA00023242"/>
    </source>
</evidence>
<evidence type="ECO:0000313" key="10">
    <source>
        <dbReference type="Proteomes" id="UP001372338"/>
    </source>
</evidence>
<comment type="subcellular location">
    <subcellularLocation>
        <location evidence="1">Nucleus</location>
    </subcellularLocation>
</comment>
<sequence>MQPPFTTSTSVPPGTFATTSTETTSGIFKSQRYEPLIEQYEDATPPPPQNQAFRPPLRRPPTSRMEPAAQQPLIPSTTVGPPAPSATQPLLPTSAYVPQETFVATSTETTSSLCRFNTTPEYKLSDEKGSAALAYSETGLTKMYDGQNMDSITKGDQNSQTKIIVTNKKSEDNGKTSSAASESMDEDHDANNASKPTKINLSPTKEHESDKMLENGQYAQKETVEPTSRIQHAIQQQSIPFIAVATQSTTPAAPPAIQPPLLTSAYVPPEKNFATNAETTSRLFGFTTPGYKPSNEKYEDIVTPPPPKGVFIPSPIRPLTSIIRPGTQEPLIPSTAVGTQPGYAALAYSETGLIRMYDLANLDSIAKSDQNSQAKNKVSKESEENGKTSSAASESMDNEDHDANNASSSRPTKIDNLPPTKEQESNMMLGNGQEAQKETDLNKRCASQANQTGRQRKKNLEKEIINASGSDLEPEKLELERRKERKRQQNRESFRRTKLREEKDCEELGARVNNLRDENSKLDKELLSLSKDYVEITKENDSIMEELIEKYGEEAVADLMNESLLL</sequence>
<keyword evidence="5" id="KW-0804">Transcription</keyword>
<dbReference type="InterPro" id="IPR045314">
    <property type="entry name" value="bZIP_plant_GBF1"/>
</dbReference>
<keyword evidence="10" id="KW-1185">Reference proteome</keyword>
<feature type="region of interest" description="Disordered" evidence="7">
    <location>
        <begin position="369"/>
        <end position="425"/>
    </location>
</feature>